<evidence type="ECO:0000313" key="9">
    <source>
        <dbReference type="EMBL" id="MFC5569476.1"/>
    </source>
</evidence>
<evidence type="ECO:0000256" key="4">
    <source>
        <dbReference type="ARBA" id="ARBA00022801"/>
    </source>
</evidence>
<keyword evidence="9" id="KW-0121">Carboxypeptidase</keyword>
<dbReference type="GO" id="GO:0004180">
    <property type="term" value="F:carboxypeptidase activity"/>
    <property type="evidence" value="ECO:0007669"/>
    <property type="project" value="UniProtKB-KW"/>
</dbReference>
<feature type="domain" description="P/Homo B" evidence="7">
    <location>
        <begin position="555"/>
        <end position="681"/>
    </location>
</feature>
<organism evidence="9 10">
    <name type="scientific">Lysobacter yangpyeongensis</name>
    <dbReference type="NCBI Taxonomy" id="346182"/>
    <lineage>
        <taxon>Bacteria</taxon>
        <taxon>Pseudomonadati</taxon>
        <taxon>Pseudomonadota</taxon>
        <taxon>Gammaproteobacteria</taxon>
        <taxon>Lysobacterales</taxon>
        <taxon>Lysobacteraceae</taxon>
        <taxon>Lysobacter</taxon>
    </lineage>
</organism>
<comment type="caution">
    <text evidence="9">The sequence shown here is derived from an EMBL/GenBank/DDBJ whole genome shotgun (WGS) entry which is preliminary data.</text>
</comment>
<dbReference type="PRINTS" id="PR00765">
    <property type="entry name" value="CRBOXYPTASEA"/>
</dbReference>
<keyword evidence="10" id="KW-1185">Reference proteome</keyword>
<sequence length="681" mass="72442">MRSRPVLFALLLLAASGTCAAGNDTDPLVVIRVSYRDRAELQRIASRFQHLIINQRAKTATVEASHDDIAALQRAGIAVRVDREATARLRESETALQAAAEAAGEPGTQTISGYSCYRTVEETYAAMDALAAAHPNLARVVDIGPSWLRSRNASAGYRMRVLRLNNVATDASIHNKPNMVVLGSIHAREYTPAELLTRFGEWLVNGYGTDSEATWLLDNFRFHIVLQANPDGRKKAEAGLSWRKNVDDLNGTCSANAYGVDLNRNFPYRWNSASGGSSGDPCLGNYRGPGAASEPESIAMFQYIAGTPGVSGVYAGGVLPDRRGDASTSLAPSDYRGLFIDLHSYARLVLWPWSYSTAAPPNAAALRTLGRRLAWFNGYSPRQWTGLYVADGTTTDSVYGVLGAPSYALEMGAAFFESCATFESTTLPQNLAALRYAARTLVAPYVYAGGPDVTAIGASPARVAAGTPIALTATIDDTRYNQSNGTEPMQRITSARAYLDQRPWTSGATAWAMVATDDAFNASREAVRATLSTGGLAPGRHTVLVRGTDASGRPGPPQGVVFTVAGSRTFANGTDVAIPDGGTASSSIQATGVYGTAPTALGVSVDIRHPNKGDLLVDLIAPGGTTYRLHNRSGGTGDNVVASYSRDASSESANGTWRLRVTDRASGSAGFINQWSLVFRY</sequence>
<dbReference type="RefSeq" id="WP_386753578.1">
    <property type="nucleotide sequence ID" value="NZ_JBHSNM010000001.1"/>
</dbReference>
<comment type="similarity">
    <text evidence="2 5">Belongs to the peptidase M14 family.</text>
</comment>
<evidence type="ECO:0000256" key="1">
    <source>
        <dbReference type="ARBA" id="ARBA00001947"/>
    </source>
</evidence>
<evidence type="ECO:0000256" key="5">
    <source>
        <dbReference type="PROSITE-ProRule" id="PRU01379"/>
    </source>
</evidence>
<reference evidence="10" key="1">
    <citation type="journal article" date="2019" name="Int. J. Syst. Evol. Microbiol.">
        <title>The Global Catalogue of Microorganisms (GCM) 10K type strain sequencing project: providing services to taxonomists for standard genome sequencing and annotation.</title>
        <authorList>
            <consortium name="The Broad Institute Genomics Platform"/>
            <consortium name="The Broad Institute Genome Sequencing Center for Infectious Disease"/>
            <person name="Wu L."/>
            <person name="Ma J."/>
        </authorList>
    </citation>
    <scope>NUCLEOTIDE SEQUENCE [LARGE SCALE GENOMIC DNA]</scope>
    <source>
        <strain evidence="10">KACC 11407</strain>
    </source>
</reference>
<evidence type="ECO:0000256" key="6">
    <source>
        <dbReference type="SAM" id="SignalP"/>
    </source>
</evidence>
<dbReference type="Pfam" id="PF01483">
    <property type="entry name" value="P_proprotein"/>
    <property type="match status" value="1"/>
</dbReference>
<dbReference type="Pfam" id="PF00246">
    <property type="entry name" value="Peptidase_M14"/>
    <property type="match status" value="1"/>
</dbReference>
<comment type="cofactor">
    <cofactor evidence="1">
        <name>Zn(2+)</name>
        <dbReference type="ChEBI" id="CHEBI:29105"/>
    </cofactor>
</comment>
<dbReference type="SUPFAM" id="SSF49785">
    <property type="entry name" value="Galactose-binding domain-like"/>
    <property type="match status" value="1"/>
</dbReference>
<dbReference type="Proteomes" id="UP001596036">
    <property type="component" value="Unassembled WGS sequence"/>
</dbReference>
<dbReference type="PROSITE" id="PS52035">
    <property type="entry name" value="PEPTIDASE_M14"/>
    <property type="match status" value="1"/>
</dbReference>
<name>A0ABW0SKU4_9GAMM</name>
<dbReference type="PANTHER" id="PTHR11705:SF119">
    <property type="entry name" value="OS02G0119300 PROTEIN"/>
    <property type="match status" value="1"/>
</dbReference>
<evidence type="ECO:0000259" key="8">
    <source>
        <dbReference type="PROSITE" id="PS52035"/>
    </source>
</evidence>
<dbReference type="InterPro" id="IPR002884">
    <property type="entry name" value="P_dom"/>
</dbReference>
<dbReference type="SMART" id="SM00631">
    <property type="entry name" value="Zn_pept"/>
    <property type="match status" value="1"/>
</dbReference>
<proteinExistence type="inferred from homology"/>
<protein>
    <submittedName>
        <fullName evidence="9">M14 family zinc carboxypeptidase</fullName>
    </submittedName>
</protein>
<gene>
    <name evidence="9" type="ORF">ACFPN1_05270</name>
</gene>
<dbReference type="PROSITE" id="PS51829">
    <property type="entry name" value="P_HOMO_B"/>
    <property type="match status" value="1"/>
</dbReference>
<evidence type="ECO:0000256" key="2">
    <source>
        <dbReference type="ARBA" id="ARBA00005988"/>
    </source>
</evidence>
<accession>A0ABW0SKU4</accession>
<dbReference type="Gene3D" id="3.40.630.10">
    <property type="entry name" value="Zn peptidases"/>
    <property type="match status" value="1"/>
</dbReference>
<dbReference type="EMBL" id="JBHSNM010000001">
    <property type="protein sequence ID" value="MFC5569476.1"/>
    <property type="molecule type" value="Genomic_DNA"/>
</dbReference>
<evidence type="ECO:0000256" key="3">
    <source>
        <dbReference type="ARBA" id="ARBA00022670"/>
    </source>
</evidence>
<keyword evidence="6" id="KW-0732">Signal</keyword>
<keyword evidence="3" id="KW-0645">Protease</keyword>
<keyword evidence="4" id="KW-0378">Hydrolase</keyword>
<dbReference type="InterPro" id="IPR000834">
    <property type="entry name" value="Peptidase_M14"/>
</dbReference>
<dbReference type="PANTHER" id="PTHR11705">
    <property type="entry name" value="PROTEASE FAMILY M14 CARBOXYPEPTIDASE A,B"/>
    <property type="match status" value="1"/>
</dbReference>
<feature type="domain" description="Peptidase M14" evidence="8">
    <location>
        <begin position="116"/>
        <end position="440"/>
    </location>
</feature>
<evidence type="ECO:0000313" key="10">
    <source>
        <dbReference type="Proteomes" id="UP001596036"/>
    </source>
</evidence>
<dbReference type="SUPFAM" id="SSF53187">
    <property type="entry name" value="Zn-dependent exopeptidases"/>
    <property type="match status" value="1"/>
</dbReference>
<feature type="active site" description="Proton donor/acceptor" evidence="5">
    <location>
        <position position="410"/>
    </location>
</feature>
<dbReference type="Gene3D" id="2.60.120.260">
    <property type="entry name" value="Galactose-binding domain-like"/>
    <property type="match status" value="1"/>
</dbReference>
<evidence type="ECO:0000259" key="7">
    <source>
        <dbReference type="PROSITE" id="PS51829"/>
    </source>
</evidence>
<dbReference type="InterPro" id="IPR008979">
    <property type="entry name" value="Galactose-bd-like_sf"/>
</dbReference>
<feature type="signal peptide" evidence="6">
    <location>
        <begin position="1"/>
        <end position="20"/>
    </location>
</feature>
<feature type="chain" id="PRO_5046085732" evidence="6">
    <location>
        <begin position="21"/>
        <end position="681"/>
    </location>
</feature>